<dbReference type="OrthoDB" id="875405at2"/>
<protein>
    <recommendedName>
        <fullName evidence="4">Beta-carotene 15,15'-monooxygenase</fullName>
    </recommendedName>
</protein>
<feature type="transmembrane region" description="Helical" evidence="1">
    <location>
        <begin position="12"/>
        <end position="34"/>
    </location>
</feature>
<keyword evidence="1" id="KW-0472">Membrane</keyword>
<organism evidence="2 3">
    <name type="scientific">Bacillus gobiensis</name>
    <dbReference type="NCBI Taxonomy" id="1441095"/>
    <lineage>
        <taxon>Bacteria</taxon>
        <taxon>Bacillati</taxon>
        <taxon>Bacillota</taxon>
        <taxon>Bacilli</taxon>
        <taxon>Bacillales</taxon>
        <taxon>Bacillaceae</taxon>
        <taxon>Bacillus</taxon>
    </lineage>
</organism>
<proteinExistence type="predicted"/>
<name>A0A0M4FUX0_9BACI</name>
<gene>
    <name evidence="2" type="ORF">AM592_12265</name>
</gene>
<feature type="transmembrane region" description="Helical" evidence="1">
    <location>
        <begin position="192"/>
        <end position="210"/>
    </location>
</feature>
<evidence type="ECO:0000313" key="3">
    <source>
        <dbReference type="Proteomes" id="UP000067625"/>
    </source>
</evidence>
<dbReference type="PATRIC" id="fig|1441095.3.peg.2689"/>
<keyword evidence="1" id="KW-0812">Transmembrane</keyword>
<reference evidence="3" key="1">
    <citation type="submission" date="2015-08" db="EMBL/GenBank/DDBJ databases">
        <title>Genome sequencing project for genomic taxonomy and phylogenomics of Bacillus-like bacteria.</title>
        <authorList>
            <person name="Liu B."/>
            <person name="Wang J."/>
            <person name="Zhu Y."/>
            <person name="Liu G."/>
            <person name="Chen Q."/>
            <person name="Chen Z."/>
            <person name="Lan J."/>
            <person name="Che J."/>
            <person name="Ge C."/>
            <person name="Shi H."/>
            <person name="Pan Z."/>
            <person name="Liu X."/>
        </authorList>
    </citation>
    <scope>NUCLEOTIDE SEQUENCE [LARGE SCALE GENOMIC DNA]</scope>
    <source>
        <strain evidence="3">FJAT-4402</strain>
    </source>
</reference>
<feature type="transmembrane region" description="Helical" evidence="1">
    <location>
        <begin position="166"/>
        <end position="186"/>
    </location>
</feature>
<keyword evidence="1" id="KW-1133">Transmembrane helix</keyword>
<evidence type="ECO:0000256" key="1">
    <source>
        <dbReference type="SAM" id="Phobius"/>
    </source>
</evidence>
<dbReference type="Proteomes" id="UP000067625">
    <property type="component" value="Chromosome"/>
</dbReference>
<evidence type="ECO:0000313" key="2">
    <source>
        <dbReference type="EMBL" id="ALC82268.1"/>
    </source>
</evidence>
<keyword evidence="3" id="KW-1185">Reference proteome</keyword>
<feature type="transmembrane region" description="Helical" evidence="1">
    <location>
        <begin position="75"/>
        <end position="95"/>
    </location>
</feature>
<evidence type="ECO:0008006" key="4">
    <source>
        <dbReference type="Google" id="ProtNLM"/>
    </source>
</evidence>
<dbReference type="STRING" id="1441095.AM592_12265"/>
<reference evidence="2 3" key="2">
    <citation type="journal article" date="2016" name="Int. J. Syst. Evol. Microbiol.">
        <title>Bacillus gobiensis sp. nov., isolated from a soil sample.</title>
        <authorList>
            <person name="Liu B."/>
            <person name="Liu G.H."/>
            <person name="Cetin S."/>
            <person name="Schumann P."/>
            <person name="Pan Z.Z."/>
            <person name="Chen Q.Q."/>
        </authorList>
    </citation>
    <scope>NUCLEOTIDE SEQUENCE [LARGE SCALE GENOMIC DNA]</scope>
    <source>
        <strain evidence="2 3">FJAT-4402</strain>
    </source>
</reference>
<dbReference type="AlphaFoldDB" id="A0A0M4FUX0"/>
<accession>A0A0M4FUX0</accession>
<sequence length="320" mass="36584">MGGSYFILRLDNINNSIVILITLSLIILTPMSIYFLLIRPRPLPKLLSYLSFLLCLAASYYIIPLPHKGFFNHILVWLLPVLEVCVIIIVIYTIVKTIILYKTNENSDFLDAVRKSLEPKLGKGPLLEIVLTELSVFYYSIVVSFKKPKVQSQGVYPYHKSLQLKIVTIVFSILIVGEGLLFHFLIQIWNDIAAWIFTVLNIYALLYMIGHNNSIKYLPHVIKKGKLIIRLGFQSSIEIDIKNIISIKHAKESELGAKIPKDTYISLTKLDSPQFELTLKEPTLMRGSYGKNKYVNTVVFRADEPQKMIKEINSIRNLSP</sequence>
<dbReference type="EMBL" id="CP012600">
    <property type="protein sequence ID" value="ALC82268.1"/>
    <property type="molecule type" value="Genomic_DNA"/>
</dbReference>
<feature type="transmembrane region" description="Helical" evidence="1">
    <location>
        <begin position="46"/>
        <end position="63"/>
    </location>
</feature>